<sequence>MHSWLIFLILAVGAAVGAASSFHHYRHGDAALGRTTLLGTTLLGIPAVVILILILKDGPRSASTVELLGFAIYTFIVSIFVGTQFKRQPSTQPR</sequence>
<dbReference type="Proteomes" id="UP000001727">
    <property type="component" value="Chromosome"/>
</dbReference>
<keyword evidence="1" id="KW-1133">Transmembrane helix</keyword>
<dbReference type="AlphaFoldDB" id="B1VIP9"/>
<evidence type="ECO:0000313" key="3">
    <source>
        <dbReference type="Proteomes" id="UP000001727"/>
    </source>
</evidence>
<dbReference type="KEGG" id="cur:cu1673"/>
<dbReference type="EMBL" id="AM942444">
    <property type="protein sequence ID" value="CAQ05633.1"/>
    <property type="molecule type" value="Genomic_DNA"/>
</dbReference>
<feature type="transmembrane region" description="Helical" evidence="1">
    <location>
        <begin position="67"/>
        <end position="85"/>
    </location>
</feature>
<reference evidence="2 3" key="1">
    <citation type="journal article" date="2008" name="J. Biotechnol.">
        <title>The lifestyle of Corynebacterium urealyticum derived from its complete genome sequence established by pyrosequencing.</title>
        <authorList>
            <person name="Tauch A."/>
            <person name="Trost E."/>
            <person name="Tilker A."/>
            <person name="Ludewig U."/>
            <person name="Schneiker S."/>
            <person name="Goesmann A."/>
            <person name="Arnold W."/>
            <person name="Bekel T."/>
            <person name="Brinkrolf K."/>
            <person name="Brune I."/>
            <person name="Goetker S."/>
            <person name="Kalinowski J."/>
            <person name="Kamp P.-B."/>
            <person name="Lobo F.P."/>
            <person name="Viehoever P."/>
            <person name="Weisshaar B."/>
            <person name="Soriano F."/>
            <person name="Droege M."/>
            <person name="Puehler A."/>
        </authorList>
    </citation>
    <scope>NUCLEOTIDE SEQUENCE [LARGE SCALE GENOMIC DNA]</scope>
    <source>
        <strain evidence="3">ATCC 43042 / DSM 7109</strain>
    </source>
</reference>
<dbReference type="HOGENOM" id="CLU_2381334_0_0_11"/>
<name>B1VIP9_CORU7</name>
<keyword evidence="1" id="KW-0812">Transmembrane</keyword>
<proteinExistence type="predicted"/>
<evidence type="ECO:0000313" key="2">
    <source>
        <dbReference type="EMBL" id="CAQ05633.1"/>
    </source>
</evidence>
<organism evidence="2 3">
    <name type="scientific">Corynebacterium urealyticum (strain ATCC 43042 / DSM 7109)</name>
    <dbReference type="NCBI Taxonomy" id="504474"/>
    <lineage>
        <taxon>Bacteria</taxon>
        <taxon>Bacillati</taxon>
        <taxon>Actinomycetota</taxon>
        <taxon>Actinomycetes</taxon>
        <taxon>Mycobacteriales</taxon>
        <taxon>Corynebacteriaceae</taxon>
        <taxon>Corynebacterium</taxon>
    </lineage>
</organism>
<evidence type="ECO:0000256" key="1">
    <source>
        <dbReference type="SAM" id="Phobius"/>
    </source>
</evidence>
<keyword evidence="1" id="KW-0472">Membrane</keyword>
<accession>B1VIP9</accession>
<keyword evidence="3" id="KW-1185">Reference proteome</keyword>
<gene>
    <name evidence="2" type="ordered locus">cu1673</name>
</gene>
<feature type="transmembrane region" description="Helical" evidence="1">
    <location>
        <begin position="37"/>
        <end position="55"/>
    </location>
</feature>
<protein>
    <submittedName>
        <fullName evidence="2">Uncharacterized protein</fullName>
    </submittedName>
</protein>